<dbReference type="RefSeq" id="WP_245372656.1">
    <property type="nucleotide sequence ID" value="NZ_JAGIOO010000001.1"/>
</dbReference>
<dbReference type="InterPro" id="IPR050922">
    <property type="entry name" value="LytR/CpsA/Psr_CW_biosynth"/>
</dbReference>
<evidence type="ECO:0000256" key="2">
    <source>
        <dbReference type="SAM" id="MobiDB-lite"/>
    </source>
</evidence>
<feature type="chain" id="PRO_5045211360" evidence="3">
    <location>
        <begin position="28"/>
        <end position="396"/>
    </location>
</feature>
<evidence type="ECO:0000313" key="5">
    <source>
        <dbReference type="EMBL" id="MBP2471255.1"/>
    </source>
</evidence>
<reference evidence="5 6" key="1">
    <citation type="submission" date="2021-03" db="EMBL/GenBank/DDBJ databases">
        <title>Sequencing the genomes of 1000 actinobacteria strains.</title>
        <authorList>
            <person name="Klenk H.-P."/>
        </authorList>
    </citation>
    <scope>NUCLEOTIDE SEQUENCE [LARGE SCALE GENOMIC DNA]</scope>
    <source>
        <strain evidence="5 6">DSM 44580</strain>
    </source>
</reference>
<keyword evidence="6" id="KW-1185">Reference proteome</keyword>
<keyword evidence="3" id="KW-0732">Signal</keyword>
<dbReference type="PANTHER" id="PTHR33392">
    <property type="entry name" value="POLYISOPRENYL-TEICHOIC ACID--PEPTIDOGLYCAN TEICHOIC ACID TRANSFERASE TAGU"/>
    <property type="match status" value="1"/>
</dbReference>
<protein>
    <submittedName>
        <fullName evidence="5">LCP family protein required for cell wall assembly</fullName>
    </submittedName>
</protein>
<evidence type="ECO:0000259" key="4">
    <source>
        <dbReference type="Pfam" id="PF03816"/>
    </source>
</evidence>
<proteinExistence type="inferred from homology"/>
<dbReference type="PANTHER" id="PTHR33392:SF6">
    <property type="entry name" value="POLYISOPRENYL-TEICHOIC ACID--PEPTIDOGLYCAN TEICHOIC ACID TRANSFERASE TAGU"/>
    <property type="match status" value="1"/>
</dbReference>
<dbReference type="NCBIfam" id="TIGR00350">
    <property type="entry name" value="lytR_cpsA_psr"/>
    <property type="match status" value="1"/>
</dbReference>
<comment type="similarity">
    <text evidence="1">Belongs to the LytR/CpsA/Psr (LCP) family.</text>
</comment>
<comment type="caution">
    <text evidence="5">The sequence shown here is derived from an EMBL/GenBank/DDBJ whole genome shotgun (WGS) entry which is preliminary data.</text>
</comment>
<organism evidence="5 6">
    <name type="scientific">Crossiella equi</name>
    <dbReference type="NCBI Taxonomy" id="130796"/>
    <lineage>
        <taxon>Bacteria</taxon>
        <taxon>Bacillati</taxon>
        <taxon>Actinomycetota</taxon>
        <taxon>Actinomycetes</taxon>
        <taxon>Pseudonocardiales</taxon>
        <taxon>Pseudonocardiaceae</taxon>
        <taxon>Crossiella</taxon>
    </lineage>
</organism>
<dbReference type="Gene3D" id="3.40.630.190">
    <property type="entry name" value="LCP protein"/>
    <property type="match status" value="1"/>
</dbReference>
<name>A0ABS5A3W1_9PSEU</name>
<feature type="region of interest" description="Disordered" evidence="2">
    <location>
        <begin position="361"/>
        <end position="396"/>
    </location>
</feature>
<evidence type="ECO:0000313" key="6">
    <source>
        <dbReference type="Proteomes" id="UP001519363"/>
    </source>
</evidence>
<dbReference type="Pfam" id="PF03816">
    <property type="entry name" value="LytR_cpsA_psr"/>
    <property type="match status" value="1"/>
</dbReference>
<evidence type="ECO:0000256" key="1">
    <source>
        <dbReference type="ARBA" id="ARBA00006068"/>
    </source>
</evidence>
<feature type="domain" description="Cell envelope-related transcriptional attenuator" evidence="4">
    <location>
        <begin position="99"/>
        <end position="269"/>
    </location>
</feature>
<accession>A0ABS5A3W1</accession>
<evidence type="ECO:0000256" key="3">
    <source>
        <dbReference type="SAM" id="SignalP"/>
    </source>
</evidence>
<feature type="compositionally biased region" description="Gly residues" evidence="2">
    <location>
        <begin position="361"/>
        <end position="370"/>
    </location>
</feature>
<sequence length="396" mass="40996">MRTRRLLTGAGKAGLALVSVAALTATAAGWYTYQRAAQDLATDNVITDEAGQPVLPKPPGTDTNILLVGVDSRTDAQGRPLSREVLDALQAGEAGGEQNTDTMMLVHVPADPTKKAFAVSLPRDSYVDIAGGFGKHKLNSAYARAKVAAAKTARGQGKDNATVEKESVTAGRKNLITTVAKLTGLTVDHYAEINLYGFSEITKAVGGIPVCLNKPVRDDFSGANFPAGQQVLEGVDALKFVRQRHGLPAGDLDRVRRQQAFLAGLANRVLSAGTLTDPGKVQGLVDALTRSVVLDQGWDLLGFAAQVQGLTGGRIQFQTIPTLRANLATPGDGVAVEVDPAKVKAFVQNLLTGDATPPVAAGGGSAGGAPVGRVKPVANTNSAQQPLDASGIPCVN</sequence>
<dbReference type="EMBL" id="JAGIOO010000001">
    <property type="protein sequence ID" value="MBP2471255.1"/>
    <property type="molecule type" value="Genomic_DNA"/>
</dbReference>
<gene>
    <name evidence="5" type="ORF">JOF53_000127</name>
</gene>
<feature type="signal peptide" evidence="3">
    <location>
        <begin position="1"/>
        <end position="27"/>
    </location>
</feature>
<feature type="compositionally biased region" description="Polar residues" evidence="2">
    <location>
        <begin position="378"/>
        <end position="387"/>
    </location>
</feature>
<dbReference type="Proteomes" id="UP001519363">
    <property type="component" value="Unassembled WGS sequence"/>
</dbReference>
<dbReference type="InterPro" id="IPR004474">
    <property type="entry name" value="LytR_CpsA_psr"/>
</dbReference>